<evidence type="ECO:0000256" key="1">
    <source>
        <dbReference type="ARBA" id="ARBA00011073"/>
    </source>
</evidence>
<evidence type="ECO:0000256" key="4">
    <source>
        <dbReference type="ARBA" id="ARBA00022825"/>
    </source>
</evidence>
<sequence>MEVFQEDKDIDLSPFSIDALEFEDNFRLVKDHMSQFTDEQYRNIVSCYRAEDNRFIRADSSDIHPSKGIIFELFKLFFPIWILLALIPEEEERTLTIEKIVVAEKIISRDTCISDQLRQRIGKGSLIIKKLTVVWLSNTLPSSIINLIKQLKDLGNVTCKYVKLKVVLNSISDNFLEKLRAVSEGSHELKLMRDYIRGSNGERITMNDDIMREISDQLEEDDLAAEVPLLKGIYDSPHQMFGDPTNALITGDNPIPTGDNPIPTNRILIAILGYGCSRSTSVNETESPLNNRIVDTKNFTNRTAPVYHDKRLTDDDANKSKFIICQTTYCNGTIANGATSKAIQWLREKWQETWKEDYDNLLVLIPYGGQYMEDETIQIHKATDEGIIIVCAAGELGGGVVFPAALGIVLSVGVADNGPKGREVDIHACTFGSCGPAAAVITYLLAILLSRINSLFKSEHPTDPLNRSMASAIKHASTFRYLHTCVIRELLVSEGNGSHNPQLGYGDGVKILNRLSTSICDGDLLQKLADVLPTDDASNSNQTITPNAINTEEIDAEKREELYHGLNGSRITVTVLDYDEPEERIEQMGQYNTSFKTFRAASIYKRHGEKCASVLHRISPEASIWCANNREDDYHLAFIDCKNHEPPIDVISYSLSEPSFCNDMCRVVNEAVMANKIIVFAAGNTGRKARNTVEYPGHIGNILVIGGCDEFHNHRIGFSAIGREVDFLAEGEIATNKGTYKGTSFAAPVVAGYIALLLQFIKENMNTDQDKIRAWSKNEEGTYEWRDIPAFDAAHNVYAMRTLLKLLVPKPQDHTETEGFGCLDFSKLFPCYCIENSHELVTGSAKRRIHETLQKFYKHM</sequence>
<dbReference type="eggNOG" id="ENOG502TFJX">
    <property type="taxonomic scope" value="Eukaryota"/>
</dbReference>
<evidence type="ECO:0000256" key="5">
    <source>
        <dbReference type="PROSITE-ProRule" id="PRU01240"/>
    </source>
</evidence>
<keyword evidence="2 5" id="KW-0645">Protease</keyword>
<evidence type="ECO:0000313" key="7">
    <source>
        <dbReference type="EnsemblMetazoa" id="Aqu2.1.09961_001"/>
    </source>
</evidence>
<evidence type="ECO:0000256" key="3">
    <source>
        <dbReference type="ARBA" id="ARBA00022801"/>
    </source>
</evidence>
<evidence type="ECO:0000259" key="6">
    <source>
        <dbReference type="Pfam" id="PF00082"/>
    </source>
</evidence>
<dbReference type="Gene3D" id="3.40.50.200">
    <property type="entry name" value="Peptidase S8/S53 domain"/>
    <property type="match status" value="2"/>
</dbReference>
<keyword evidence="3 5" id="KW-0378">Hydrolase</keyword>
<proteinExistence type="inferred from homology"/>
<dbReference type="GO" id="GO:0006508">
    <property type="term" value="P:proteolysis"/>
    <property type="evidence" value="ECO:0007669"/>
    <property type="project" value="UniProtKB-KW"/>
</dbReference>
<comment type="similarity">
    <text evidence="1 5">Belongs to the peptidase S8 family.</text>
</comment>
<feature type="active site" description="Charge relay system" evidence="5">
    <location>
        <position position="744"/>
    </location>
</feature>
<organism evidence="7">
    <name type="scientific">Amphimedon queenslandica</name>
    <name type="common">Sponge</name>
    <dbReference type="NCBI Taxonomy" id="400682"/>
    <lineage>
        <taxon>Eukaryota</taxon>
        <taxon>Metazoa</taxon>
        <taxon>Porifera</taxon>
        <taxon>Demospongiae</taxon>
        <taxon>Heteroscleromorpha</taxon>
        <taxon>Haplosclerida</taxon>
        <taxon>Niphatidae</taxon>
        <taxon>Amphimedon</taxon>
    </lineage>
</organism>
<dbReference type="Pfam" id="PF00082">
    <property type="entry name" value="Peptidase_S8"/>
    <property type="match status" value="1"/>
</dbReference>
<evidence type="ECO:0000256" key="2">
    <source>
        <dbReference type="ARBA" id="ARBA00022670"/>
    </source>
</evidence>
<feature type="domain" description="Peptidase S8/S53" evidence="6">
    <location>
        <begin position="647"/>
        <end position="778"/>
    </location>
</feature>
<dbReference type="CDD" id="cd00306">
    <property type="entry name" value="Peptidases_S8_S53"/>
    <property type="match status" value="1"/>
</dbReference>
<name>A0A1X7T6T7_AMPQE</name>
<dbReference type="PROSITE" id="PS00138">
    <property type="entry name" value="SUBTILASE_SER"/>
    <property type="match status" value="1"/>
</dbReference>
<accession>A0A1X7T6T7</accession>
<feature type="active site" description="Charge relay system" evidence="5">
    <location>
        <position position="607"/>
    </location>
</feature>
<keyword evidence="4 5" id="KW-0720">Serine protease</keyword>
<dbReference type="GO" id="GO:0004252">
    <property type="term" value="F:serine-type endopeptidase activity"/>
    <property type="evidence" value="ECO:0007669"/>
    <property type="project" value="UniProtKB-UniRule"/>
</dbReference>
<dbReference type="AlphaFoldDB" id="A0A1X7T6T7"/>
<reference evidence="7" key="1">
    <citation type="submission" date="2017-05" db="UniProtKB">
        <authorList>
            <consortium name="EnsemblMetazoa"/>
        </authorList>
    </citation>
    <scope>IDENTIFICATION</scope>
</reference>
<dbReference type="InterPro" id="IPR000209">
    <property type="entry name" value="Peptidase_S8/S53_dom"/>
</dbReference>
<dbReference type="InterPro" id="IPR036852">
    <property type="entry name" value="Peptidase_S8/S53_dom_sf"/>
</dbReference>
<protein>
    <recommendedName>
        <fullName evidence="6">Peptidase S8/S53 domain-containing protein</fullName>
    </recommendedName>
</protein>
<dbReference type="InterPro" id="IPR050131">
    <property type="entry name" value="Peptidase_S8_subtilisin-like"/>
</dbReference>
<dbReference type="InterPro" id="IPR023828">
    <property type="entry name" value="Peptidase_S8_Ser-AS"/>
</dbReference>
<dbReference type="PANTHER" id="PTHR43806">
    <property type="entry name" value="PEPTIDASE S8"/>
    <property type="match status" value="1"/>
</dbReference>
<dbReference type="InParanoid" id="A0A1X7T6T7"/>
<dbReference type="PROSITE" id="PS51892">
    <property type="entry name" value="SUBTILASE"/>
    <property type="match status" value="1"/>
</dbReference>
<feature type="active site" description="Charge relay system" evidence="5">
    <location>
        <position position="577"/>
    </location>
</feature>
<dbReference type="SUPFAM" id="SSF52743">
    <property type="entry name" value="Subtilisin-like"/>
    <property type="match status" value="2"/>
</dbReference>
<dbReference type="PANTHER" id="PTHR43806:SF11">
    <property type="entry name" value="CEREVISIN-RELATED"/>
    <property type="match status" value="1"/>
</dbReference>
<dbReference type="EnsemblMetazoa" id="Aqu2.1.09961_001">
    <property type="protein sequence ID" value="Aqu2.1.09961_001"/>
    <property type="gene ID" value="Aqu2.1.09961"/>
</dbReference>